<gene>
    <name evidence="11" type="ORF">PVAND_001098</name>
</gene>
<evidence type="ECO:0000256" key="7">
    <source>
        <dbReference type="ARBA" id="ARBA00023180"/>
    </source>
</evidence>
<dbReference type="GO" id="GO:0005886">
    <property type="term" value="C:plasma membrane"/>
    <property type="evidence" value="ECO:0007669"/>
    <property type="project" value="UniProtKB-SubCell"/>
</dbReference>
<evidence type="ECO:0008006" key="13">
    <source>
        <dbReference type="Google" id="ProtNLM"/>
    </source>
</evidence>
<dbReference type="PANTHER" id="PTHR42643:SF37">
    <property type="entry name" value="IONOTROPIC RECEPTOR 11A-RELATED"/>
    <property type="match status" value="1"/>
</dbReference>
<feature type="chain" id="PRO_5039935478" description="Ionotropic receptor" evidence="10">
    <location>
        <begin position="24"/>
        <end position="789"/>
    </location>
</feature>
<evidence type="ECO:0000256" key="3">
    <source>
        <dbReference type="ARBA" id="ARBA00022692"/>
    </source>
</evidence>
<evidence type="ECO:0000256" key="4">
    <source>
        <dbReference type="ARBA" id="ARBA00022989"/>
    </source>
</evidence>
<comment type="subcellular location">
    <subcellularLocation>
        <location evidence="1">Cell membrane</location>
        <topology evidence="1">Multi-pass membrane protein</topology>
    </subcellularLocation>
</comment>
<organism evidence="11 12">
    <name type="scientific">Polypedilum vanderplanki</name>
    <name type="common">Sleeping chironomid midge</name>
    <dbReference type="NCBI Taxonomy" id="319348"/>
    <lineage>
        <taxon>Eukaryota</taxon>
        <taxon>Metazoa</taxon>
        <taxon>Ecdysozoa</taxon>
        <taxon>Arthropoda</taxon>
        <taxon>Hexapoda</taxon>
        <taxon>Insecta</taxon>
        <taxon>Pterygota</taxon>
        <taxon>Neoptera</taxon>
        <taxon>Endopterygota</taxon>
        <taxon>Diptera</taxon>
        <taxon>Nematocera</taxon>
        <taxon>Chironomoidea</taxon>
        <taxon>Chironomidae</taxon>
        <taxon>Chironominae</taxon>
        <taxon>Polypedilum</taxon>
        <taxon>Polypedilum</taxon>
    </lineage>
</organism>
<feature type="region of interest" description="Disordered" evidence="8">
    <location>
        <begin position="684"/>
        <end position="712"/>
    </location>
</feature>
<feature type="transmembrane region" description="Helical" evidence="9">
    <location>
        <begin position="446"/>
        <end position="467"/>
    </location>
</feature>
<protein>
    <recommendedName>
        <fullName evidence="13">Ionotropic receptor</fullName>
    </recommendedName>
</protein>
<keyword evidence="2" id="KW-1003">Cell membrane</keyword>
<keyword evidence="5 9" id="KW-0472">Membrane</keyword>
<evidence type="ECO:0000256" key="5">
    <source>
        <dbReference type="ARBA" id="ARBA00023136"/>
    </source>
</evidence>
<feature type="compositionally biased region" description="Acidic residues" evidence="8">
    <location>
        <begin position="763"/>
        <end position="772"/>
    </location>
</feature>
<evidence type="ECO:0000313" key="11">
    <source>
        <dbReference type="EMBL" id="KAG5670865.1"/>
    </source>
</evidence>
<dbReference type="Proteomes" id="UP001107558">
    <property type="component" value="Chromosome 3"/>
</dbReference>
<evidence type="ECO:0000256" key="9">
    <source>
        <dbReference type="SAM" id="Phobius"/>
    </source>
</evidence>
<evidence type="ECO:0000256" key="10">
    <source>
        <dbReference type="SAM" id="SignalP"/>
    </source>
</evidence>
<reference evidence="11" key="1">
    <citation type="submission" date="2021-03" db="EMBL/GenBank/DDBJ databases">
        <title>Chromosome level genome of the anhydrobiotic midge Polypedilum vanderplanki.</title>
        <authorList>
            <person name="Yoshida Y."/>
            <person name="Kikawada T."/>
            <person name="Gusev O."/>
        </authorList>
    </citation>
    <scope>NUCLEOTIDE SEQUENCE</scope>
    <source>
        <strain evidence="11">NIAS01</strain>
        <tissue evidence="11">Whole body or cell culture</tissue>
    </source>
</reference>
<dbReference type="EMBL" id="JADBJN010000003">
    <property type="protein sequence ID" value="KAG5670865.1"/>
    <property type="molecule type" value="Genomic_DNA"/>
</dbReference>
<feature type="transmembrane region" description="Helical" evidence="9">
    <location>
        <begin position="414"/>
        <end position="434"/>
    </location>
</feature>
<evidence type="ECO:0000313" key="12">
    <source>
        <dbReference type="Proteomes" id="UP001107558"/>
    </source>
</evidence>
<evidence type="ECO:0000256" key="1">
    <source>
        <dbReference type="ARBA" id="ARBA00004651"/>
    </source>
</evidence>
<sequence>MKIIFKLVLIFLLLYENIKIINGRNFDYDNAEININDKKYTKVKIPFSISNSEFTQVKKKEVDIDQEYFTKIVHKSFLGENLGDFLEAKFDRLSAISQAFSNVIDEFFIKQEIDFNVKIFEPLSKNYPNIIDLTLANIKKTRPVFVRTIDSKIVKKVNISSSIVFFVDWSIYKDLNLNKFVNVINQDPRKLKFLLYFPTCTNLKAIETINWGDSESQAISLYSFMICHQNETTLHLVTHEWFEPESCHKRQIKILNSFDLETKTWESPLKNYKKFRNFNGCHFEMWDYIGKYAEVYLDSHVPLKNTSVINALAQVANFTFEFVLKDDSEFSNELEILVAFRFTNNLNELFSYTTTYKTHTISLLVTDGEAYTNYEKLFLPFDELTWIFLLVTFILAFMLIFCINQMRKQIREIFFGKGVTMPSFNVVGTFFGIGQTRLPEANFSRFILMMFIIFCLIFRTAYQGVLFEFMNSDMRKPHAKTINEVFENNFSLFKHETLDSHFFDIAIRNVIPREQIEQMENFDGTRIKLINTTNFYTYICEIFTENEPKNAVIVSDLVYMIVNSTCDKKPKRVQDNFISFPASFAVERLHYIYGILEDTIQCLIPSGILKQSEDFYYWFKFGRKHFEVDAGPKVLTMSDLSYGFNIWLISLSIAISGFFFEIIVHRVKFWIKNKSVKVEMDEVNETETNEGKAEENSENNIESEASNIQEDSDINESYEEFISTKNFTENLMENEQKIDESESFENEISVSVEKSIEIKTIFEDSDANNEEEKDLKIVDLENNEEENLK</sequence>
<proteinExistence type="predicted"/>
<keyword evidence="12" id="KW-1185">Reference proteome</keyword>
<feature type="region of interest" description="Disordered" evidence="8">
    <location>
        <begin position="762"/>
        <end position="789"/>
    </location>
</feature>
<keyword evidence="7" id="KW-0325">Glycoprotein</keyword>
<feature type="compositionally biased region" description="Low complexity" evidence="8">
    <location>
        <begin position="698"/>
        <end position="708"/>
    </location>
</feature>
<feature type="signal peptide" evidence="10">
    <location>
        <begin position="1"/>
        <end position="23"/>
    </location>
</feature>
<keyword evidence="6" id="KW-0675">Receptor</keyword>
<evidence type="ECO:0000256" key="2">
    <source>
        <dbReference type="ARBA" id="ARBA00022475"/>
    </source>
</evidence>
<feature type="transmembrane region" description="Helical" evidence="9">
    <location>
        <begin position="644"/>
        <end position="664"/>
    </location>
</feature>
<dbReference type="AlphaFoldDB" id="A0A9J6BLW5"/>
<dbReference type="InterPro" id="IPR052192">
    <property type="entry name" value="Insect_Ionotropic_Sensory_Rcpt"/>
</dbReference>
<accession>A0A9J6BLW5</accession>
<evidence type="ECO:0000256" key="8">
    <source>
        <dbReference type="SAM" id="MobiDB-lite"/>
    </source>
</evidence>
<keyword evidence="4 9" id="KW-1133">Transmembrane helix</keyword>
<keyword evidence="10" id="KW-0732">Signal</keyword>
<feature type="transmembrane region" description="Helical" evidence="9">
    <location>
        <begin position="384"/>
        <end position="402"/>
    </location>
</feature>
<dbReference type="OrthoDB" id="6614738at2759"/>
<dbReference type="Gene3D" id="1.10.287.70">
    <property type="match status" value="1"/>
</dbReference>
<name>A0A9J6BLW5_POLVA</name>
<evidence type="ECO:0000256" key="6">
    <source>
        <dbReference type="ARBA" id="ARBA00023170"/>
    </source>
</evidence>
<keyword evidence="3 9" id="KW-0812">Transmembrane</keyword>
<comment type="caution">
    <text evidence="11">The sequence shown here is derived from an EMBL/GenBank/DDBJ whole genome shotgun (WGS) entry which is preliminary data.</text>
</comment>
<dbReference type="PANTHER" id="PTHR42643">
    <property type="entry name" value="IONOTROPIC RECEPTOR 20A-RELATED"/>
    <property type="match status" value="1"/>
</dbReference>